<name>A0A1L9T5D9_9EURO</name>
<evidence type="ECO:0000256" key="1">
    <source>
        <dbReference type="SAM" id="MobiDB-lite"/>
    </source>
</evidence>
<protein>
    <submittedName>
        <fullName evidence="2">Uncharacterized protein</fullName>
    </submittedName>
</protein>
<sequence>MGRWSICDSLHQRLLQGPLRDPLQTLFARQGRRICFEMPSRAVPNHTKTNNNNPSGVAGGKRRQSLLKQRNSPAGHYHALKQQWISNWVCQTTNGRTFDFAISYSVQRWFSLNGFVAWSRQFLQPSWGNINAEPCPILLGPNHSTPPCRCLCSRILEELLPLTP</sequence>
<dbReference type="Proteomes" id="UP000184356">
    <property type="component" value="Unassembled WGS sequence"/>
</dbReference>
<dbReference type="EMBL" id="KV878594">
    <property type="protein sequence ID" value="OJJ54503.1"/>
    <property type="molecule type" value="Genomic_DNA"/>
</dbReference>
<evidence type="ECO:0000313" key="3">
    <source>
        <dbReference type="Proteomes" id="UP000184356"/>
    </source>
</evidence>
<evidence type="ECO:0000313" key="2">
    <source>
        <dbReference type="EMBL" id="OJJ54503.1"/>
    </source>
</evidence>
<dbReference type="AlphaFoldDB" id="A0A1L9T5D9"/>
<dbReference type="VEuPathDB" id="FungiDB:ASPSYDRAFT_466889"/>
<accession>A0A1L9T5D9</accession>
<keyword evidence="3" id="KW-1185">Reference proteome</keyword>
<proteinExistence type="predicted"/>
<dbReference type="GeneID" id="63763359"/>
<reference evidence="3" key="1">
    <citation type="journal article" date="2017" name="Genome Biol.">
        <title>Comparative genomics reveals high biological diversity and specific adaptations in the industrially and medically important fungal genus Aspergillus.</title>
        <authorList>
            <person name="de Vries R.P."/>
            <person name="Riley R."/>
            <person name="Wiebenga A."/>
            <person name="Aguilar-Osorio G."/>
            <person name="Amillis S."/>
            <person name="Uchima C.A."/>
            <person name="Anderluh G."/>
            <person name="Asadollahi M."/>
            <person name="Askin M."/>
            <person name="Barry K."/>
            <person name="Battaglia E."/>
            <person name="Bayram O."/>
            <person name="Benocci T."/>
            <person name="Braus-Stromeyer S.A."/>
            <person name="Caldana C."/>
            <person name="Canovas D."/>
            <person name="Cerqueira G.C."/>
            <person name="Chen F."/>
            <person name="Chen W."/>
            <person name="Choi C."/>
            <person name="Clum A."/>
            <person name="Dos Santos R.A."/>
            <person name="Damasio A.R."/>
            <person name="Diallinas G."/>
            <person name="Emri T."/>
            <person name="Fekete E."/>
            <person name="Flipphi M."/>
            <person name="Freyberg S."/>
            <person name="Gallo A."/>
            <person name="Gournas C."/>
            <person name="Habgood R."/>
            <person name="Hainaut M."/>
            <person name="Harispe M.L."/>
            <person name="Henrissat B."/>
            <person name="Hilden K.S."/>
            <person name="Hope R."/>
            <person name="Hossain A."/>
            <person name="Karabika E."/>
            <person name="Karaffa L."/>
            <person name="Karanyi Z."/>
            <person name="Krasevec N."/>
            <person name="Kuo A."/>
            <person name="Kusch H."/>
            <person name="LaButti K."/>
            <person name="Lagendijk E.L."/>
            <person name="Lapidus A."/>
            <person name="Levasseur A."/>
            <person name="Lindquist E."/>
            <person name="Lipzen A."/>
            <person name="Logrieco A.F."/>
            <person name="MacCabe A."/>
            <person name="Maekelae M.R."/>
            <person name="Malavazi I."/>
            <person name="Melin P."/>
            <person name="Meyer V."/>
            <person name="Mielnichuk N."/>
            <person name="Miskei M."/>
            <person name="Molnar A.P."/>
            <person name="Mule G."/>
            <person name="Ngan C.Y."/>
            <person name="Orejas M."/>
            <person name="Orosz E."/>
            <person name="Ouedraogo J.P."/>
            <person name="Overkamp K.M."/>
            <person name="Park H.-S."/>
            <person name="Perrone G."/>
            <person name="Piumi F."/>
            <person name="Punt P.J."/>
            <person name="Ram A.F."/>
            <person name="Ramon A."/>
            <person name="Rauscher S."/>
            <person name="Record E."/>
            <person name="Riano-Pachon D.M."/>
            <person name="Robert V."/>
            <person name="Roehrig J."/>
            <person name="Ruller R."/>
            <person name="Salamov A."/>
            <person name="Salih N.S."/>
            <person name="Samson R.A."/>
            <person name="Sandor E."/>
            <person name="Sanguinetti M."/>
            <person name="Schuetze T."/>
            <person name="Sepcic K."/>
            <person name="Shelest E."/>
            <person name="Sherlock G."/>
            <person name="Sophianopoulou V."/>
            <person name="Squina F.M."/>
            <person name="Sun H."/>
            <person name="Susca A."/>
            <person name="Todd R.B."/>
            <person name="Tsang A."/>
            <person name="Unkles S.E."/>
            <person name="van de Wiele N."/>
            <person name="van Rossen-Uffink D."/>
            <person name="Oliveira J.V."/>
            <person name="Vesth T.C."/>
            <person name="Visser J."/>
            <person name="Yu J.-H."/>
            <person name="Zhou M."/>
            <person name="Andersen M.R."/>
            <person name="Archer D.B."/>
            <person name="Baker S.E."/>
            <person name="Benoit I."/>
            <person name="Brakhage A.A."/>
            <person name="Braus G.H."/>
            <person name="Fischer R."/>
            <person name="Frisvad J.C."/>
            <person name="Goldman G.H."/>
            <person name="Houbraken J."/>
            <person name="Oakley B."/>
            <person name="Pocsi I."/>
            <person name="Scazzocchio C."/>
            <person name="Seiboth B."/>
            <person name="vanKuyk P.A."/>
            <person name="Wortman J."/>
            <person name="Dyer P.S."/>
            <person name="Grigoriev I.V."/>
        </authorList>
    </citation>
    <scope>NUCLEOTIDE SEQUENCE [LARGE SCALE GENOMIC DNA]</scope>
    <source>
        <strain evidence="3">CBS 593.65</strain>
    </source>
</reference>
<gene>
    <name evidence="2" type="ORF">ASPSYDRAFT_466889</name>
</gene>
<dbReference type="RefSeq" id="XP_040698309.1">
    <property type="nucleotide sequence ID" value="XM_040847286.1"/>
</dbReference>
<feature type="region of interest" description="Disordered" evidence="1">
    <location>
        <begin position="39"/>
        <end position="63"/>
    </location>
</feature>
<organism evidence="2 3">
    <name type="scientific">Aspergillus sydowii CBS 593.65</name>
    <dbReference type="NCBI Taxonomy" id="1036612"/>
    <lineage>
        <taxon>Eukaryota</taxon>
        <taxon>Fungi</taxon>
        <taxon>Dikarya</taxon>
        <taxon>Ascomycota</taxon>
        <taxon>Pezizomycotina</taxon>
        <taxon>Eurotiomycetes</taxon>
        <taxon>Eurotiomycetidae</taxon>
        <taxon>Eurotiales</taxon>
        <taxon>Aspergillaceae</taxon>
        <taxon>Aspergillus</taxon>
        <taxon>Aspergillus subgen. Nidulantes</taxon>
    </lineage>
</organism>
<feature type="compositionally biased region" description="Polar residues" evidence="1">
    <location>
        <begin position="46"/>
        <end position="55"/>
    </location>
</feature>